<dbReference type="SMART" id="SM00388">
    <property type="entry name" value="HisKA"/>
    <property type="match status" value="1"/>
</dbReference>
<keyword evidence="7 19" id="KW-0812">Transmembrane</keyword>
<feature type="modified residue" description="4-aspartylphosphate" evidence="18">
    <location>
        <position position="1220"/>
    </location>
</feature>
<feature type="domain" description="PAS" evidence="22">
    <location>
        <begin position="362"/>
        <end position="431"/>
    </location>
</feature>
<dbReference type="PROSITE" id="PS50110">
    <property type="entry name" value="RESPONSE_REGULATORY"/>
    <property type="match status" value="2"/>
</dbReference>
<feature type="domain" description="Response regulatory" evidence="21">
    <location>
        <begin position="1171"/>
        <end position="1288"/>
    </location>
</feature>
<comment type="function">
    <text evidence="15">Member of the two-component regulatory system BvgS/BvgA. Phosphorylates BvgA via a four-step phosphorelay in response to environmental signals.</text>
</comment>
<dbReference type="EMBL" id="CP058627">
    <property type="protein sequence ID" value="QLG87508.1"/>
    <property type="molecule type" value="Genomic_DNA"/>
</dbReference>
<dbReference type="PROSITE" id="PS50109">
    <property type="entry name" value="HIS_KIN"/>
    <property type="match status" value="1"/>
</dbReference>
<evidence type="ECO:0000256" key="18">
    <source>
        <dbReference type="PROSITE-ProRule" id="PRU00169"/>
    </source>
</evidence>
<feature type="domain" description="Response regulatory" evidence="21">
    <location>
        <begin position="1025"/>
        <end position="1143"/>
    </location>
</feature>
<evidence type="ECO:0000259" key="23">
    <source>
        <dbReference type="PROSITE" id="PS50113"/>
    </source>
</evidence>
<dbReference type="InterPro" id="IPR011006">
    <property type="entry name" value="CheY-like_superfamily"/>
</dbReference>
<evidence type="ECO:0000313" key="27">
    <source>
        <dbReference type="Proteomes" id="UP000509597"/>
    </source>
</evidence>
<feature type="transmembrane region" description="Helical" evidence="19">
    <location>
        <begin position="12"/>
        <end position="31"/>
    </location>
</feature>
<dbReference type="CDD" id="cd17546">
    <property type="entry name" value="REC_hyHK_CKI1_RcsC-like"/>
    <property type="match status" value="1"/>
</dbReference>
<dbReference type="Pfam" id="PF03924">
    <property type="entry name" value="CHASE"/>
    <property type="match status" value="1"/>
</dbReference>
<evidence type="ECO:0000256" key="15">
    <source>
        <dbReference type="ARBA" id="ARBA00058004"/>
    </source>
</evidence>
<dbReference type="PANTHER" id="PTHR45339">
    <property type="entry name" value="HYBRID SIGNAL TRANSDUCTION HISTIDINE KINASE J"/>
    <property type="match status" value="1"/>
</dbReference>
<evidence type="ECO:0000256" key="16">
    <source>
        <dbReference type="ARBA" id="ARBA00070152"/>
    </source>
</evidence>
<dbReference type="NCBIfam" id="TIGR00229">
    <property type="entry name" value="sensory_box"/>
    <property type="match status" value="3"/>
</dbReference>
<dbReference type="InterPro" id="IPR003661">
    <property type="entry name" value="HisK_dim/P_dom"/>
</dbReference>
<dbReference type="PROSITE" id="PS50894">
    <property type="entry name" value="HPT"/>
    <property type="match status" value="1"/>
</dbReference>
<feature type="modified residue" description="Phosphohistidine" evidence="17">
    <location>
        <position position="1366"/>
    </location>
</feature>
<evidence type="ECO:0000259" key="20">
    <source>
        <dbReference type="PROSITE" id="PS50109"/>
    </source>
</evidence>
<dbReference type="SUPFAM" id="SSF47384">
    <property type="entry name" value="Homodimeric domain of signal transducing histidine kinase"/>
    <property type="match status" value="1"/>
</dbReference>
<dbReference type="InterPro" id="IPR008207">
    <property type="entry name" value="Sig_transdc_His_kin_Hpt_dom"/>
</dbReference>
<dbReference type="RefSeq" id="WP_179357591.1">
    <property type="nucleotide sequence ID" value="NZ_CP058627.1"/>
</dbReference>
<dbReference type="Proteomes" id="UP000509597">
    <property type="component" value="Chromosome"/>
</dbReference>
<dbReference type="CDD" id="cd00130">
    <property type="entry name" value="PAS"/>
    <property type="match status" value="2"/>
</dbReference>
<dbReference type="Gene3D" id="3.30.565.10">
    <property type="entry name" value="Histidine kinase-like ATPase, C-terminal domain"/>
    <property type="match status" value="1"/>
</dbReference>
<dbReference type="SUPFAM" id="SSF55874">
    <property type="entry name" value="ATPase domain of HSP90 chaperone/DNA topoisomerase II/histidine kinase"/>
    <property type="match status" value="1"/>
</dbReference>
<evidence type="ECO:0000256" key="4">
    <source>
        <dbReference type="ARBA" id="ARBA00022475"/>
    </source>
</evidence>
<keyword evidence="9" id="KW-0418">Kinase</keyword>
<keyword evidence="12" id="KW-0902">Two-component regulatory system</keyword>
<keyword evidence="13 19" id="KW-0472">Membrane</keyword>
<keyword evidence="11 19" id="KW-1133">Transmembrane helix</keyword>
<comment type="caution">
    <text evidence="18">Lacks conserved residue(s) required for the propagation of feature annotation.</text>
</comment>
<dbReference type="SUPFAM" id="SSF52172">
    <property type="entry name" value="CheY-like"/>
    <property type="match status" value="2"/>
</dbReference>
<dbReference type="KEGG" id="chiz:HQ393_04155"/>
<dbReference type="SMART" id="SM01079">
    <property type="entry name" value="CHASE"/>
    <property type="match status" value="1"/>
</dbReference>
<dbReference type="SUPFAM" id="SSF55785">
    <property type="entry name" value="PYP-like sensor domain (PAS domain)"/>
    <property type="match status" value="3"/>
</dbReference>
<dbReference type="InterPro" id="IPR035965">
    <property type="entry name" value="PAS-like_dom_sf"/>
</dbReference>
<comment type="catalytic activity">
    <reaction evidence="1">
        <text>ATP + protein L-histidine = ADP + protein N-phospho-L-histidine.</text>
        <dbReference type="EC" id="2.7.13.3"/>
    </reaction>
</comment>
<feature type="domain" description="CHASE" evidence="24">
    <location>
        <begin position="78"/>
        <end position="251"/>
    </location>
</feature>
<evidence type="ECO:0000256" key="5">
    <source>
        <dbReference type="ARBA" id="ARBA00022553"/>
    </source>
</evidence>
<keyword evidence="4" id="KW-1003">Cell membrane</keyword>
<evidence type="ECO:0000256" key="17">
    <source>
        <dbReference type="PROSITE-ProRule" id="PRU00110"/>
    </source>
</evidence>
<evidence type="ECO:0000256" key="13">
    <source>
        <dbReference type="ARBA" id="ARBA00023136"/>
    </source>
</evidence>
<dbReference type="PROSITE" id="PS50112">
    <property type="entry name" value="PAS"/>
    <property type="match status" value="2"/>
</dbReference>
<dbReference type="InterPro" id="IPR036890">
    <property type="entry name" value="HATPase_C_sf"/>
</dbReference>
<evidence type="ECO:0000256" key="8">
    <source>
        <dbReference type="ARBA" id="ARBA00022741"/>
    </source>
</evidence>
<dbReference type="PANTHER" id="PTHR45339:SF1">
    <property type="entry name" value="HYBRID SIGNAL TRANSDUCTION HISTIDINE KINASE J"/>
    <property type="match status" value="1"/>
</dbReference>
<dbReference type="PROSITE" id="PS50113">
    <property type="entry name" value="PAC"/>
    <property type="match status" value="2"/>
</dbReference>
<comment type="subcellular location">
    <subcellularLocation>
        <location evidence="2">Cell membrane</location>
        <topology evidence="2">Multi-pass membrane protein</topology>
    </subcellularLocation>
</comment>
<dbReference type="Pfam" id="PF13426">
    <property type="entry name" value="PAS_9"/>
    <property type="match status" value="2"/>
</dbReference>
<dbReference type="SMART" id="SM00448">
    <property type="entry name" value="REC"/>
    <property type="match status" value="2"/>
</dbReference>
<keyword evidence="14" id="KW-0131">Cell cycle</keyword>
<proteinExistence type="predicted"/>
<feature type="transmembrane region" description="Helical" evidence="19">
    <location>
        <begin position="230"/>
        <end position="251"/>
    </location>
</feature>
<evidence type="ECO:0000256" key="1">
    <source>
        <dbReference type="ARBA" id="ARBA00000085"/>
    </source>
</evidence>
<dbReference type="SUPFAM" id="SSF47226">
    <property type="entry name" value="Histidine-containing phosphotransfer domain, HPT domain"/>
    <property type="match status" value="1"/>
</dbReference>
<dbReference type="Gene3D" id="1.10.287.130">
    <property type="match status" value="1"/>
</dbReference>
<dbReference type="InterPro" id="IPR013655">
    <property type="entry name" value="PAS_fold_3"/>
</dbReference>
<evidence type="ECO:0000259" key="24">
    <source>
        <dbReference type="PROSITE" id="PS50839"/>
    </source>
</evidence>
<dbReference type="InterPro" id="IPR036641">
    <property type="entry name" value="HPT_dom_sf"/>
</dbReference>
<dbReference type="SMART" id="SM00091">
    <property type="entry name" value="PAS"/>
    <property type="match status" value="3"/>
</dbReference>
<dbReference type="CDD" id="cd00088">
    <property type="entry name" value="HPT"/>
    <property type="match status" value="1"/>
</dbReference>
<evidence type="ECO:0000256" key="19">
    <source>
        <dbReference type="SAM" id="Phobius"/>
    </source>
</evidence>
<evidence type="ECO:0000259" key="25">
    <source>
        <dbReference type="PROSITE" id="PS50894"/>
    </source>
</evidence>
<organism evidence="26 27">
    <name type="scientific">Chitinibacter bivalviorum</name>
    <dbReference type="NCBI Taxonomy" id="2739434"/>
    <lineage>
        <taxon>Bacteria</taxon>
        <taxon>Pseudomonadati</taxon>
        <taxon>Pseudomonadota</taxon>
        <taxon>Betaproteobacteria</taxon>
        <taxon>Neisseriales</taxon>
        <taxon>Chitinibacteraceae</taxon>
        <taxon>Chitinibacter</taxon>
    </lineage>
</organism>
<dbReference type="FunFam" id="3.30.565.10:FF:000010">
    <property type="entry name" value="Sensor histidine kinase RcsC"/>
    <property type="match status" value="1"/>
</dbReference>
<evidence type="ECO:0000259" key="22">
    <source>
        <dbReference type="PROSITE" id="PS50112"/>
    </source>
</evidence>
<reference evidence="26 27" key="1">
    <citation type="submission" date="2020-07" db="EMBL/GenBank/DDBJ databases">
        <title>Complete genome sequence of Chitinibacter sp. 2T18.</title>
        <authorList>
            <person name="Bae J.-W."/>
            <person name="Choi J.-W."/>
        </authorList>
    </citation>
    <scope>NUCLEOTIDE SEQUENCE [LARGE SCALE GENOMIC DNA]</scope>
    <source>
        <strain evidence="26 27">2T18</strain>
    </source>
</reference>
<dbReference type="GO" id="GO:0005524">
    <property type="term" value="F:ATP binding"/>
    <property type="evidence" value="ECO:0007669"/>
    <property type="project" value="UniProtKB-KW"/>
</dbReference>
<name>A0A7H9BH26_9NEIS</name>
<keyword evidence="5 18" id="KW-0597">Phosphoprotein</keyword>
<dbReference type="InterPro" id="IPR005467">
    <property type="entry name" value="His_kinase_dom"/>
</dbReference>
<evidence type="ECO:0000256" key="2">
    <source>
        <dbReference type="ARBA" id="ARBA00004651"/>
    </source>
</evidence>
<dbReference type="Pfam" id="PF01627">
    <property type="entry name" value="Hpt"/>
    <property type="match status" value="1"/>
</dbReference>
<evidence type="ECO:0000256" key="12">
    <source>
        <dbReference type="ARBA" id="ARBA00023012"/>
    </source>
</evidence>
<dbReference type="SMART" id="SM00086">
    <property type="entry name" value="PAC"/>
    <property type="match status" value="3"/>
</dbReference>
<feature type="domain" description="PAS" evidence="22">
    <location>
        <begin position="627"/>
        <end position="684"/>
    </location>
</feature>
<dbReference type="PRINTS" id="PR00344">
    <property type="entry name" value="BCTRLSENSOR"/>
</dbReference>
<dbReference type="Gene3D" id="3.30.450.350">
    <property type="entry name" value="CHASE domain"/>
    <property type="match status" value="1"/>
</dbReference>
<dbReference type="Gene3D" id="1.20.120.160">
    <property type="entry name" value="HPT domain"/>
    <property type="match status" value="1"/>
</dbReference>
<evidence type="ECO:0000256" key="9">
    <source>
        <dbReference type="ARBA" id="ARBA00022777"/>
    </source>
</evidence>
<sequence length="1419" mass="156945">MNKLINQFLVNIRAVIVLIIVLGVTASFIAWRVAQARIDDQEQVRFTQQTDVLITTLQLRIHSLTLGLRGARSVPILTNGEMLPHHFRRYMESRDLKVEFPGALGFGFIRKVAAADLPAYVQQQQHYRPDFAIKTLSPTQNSQSEEFFIIEYIEPLASNRSALGLNVATEAKRRAAAIKSMQTDSIALSEGLQLVQVGKKEPGFLIFLPYYLPPMEGAAPLRPDQREDHLIGWVYAPILVSKMMAGLVQYLPKNIDFKMYSGTQIKQDTLLFDFNPHASKLSIFDREFHRQAKVNLGGQTWTLVMSGHEERANDLQAWLPEVLLISGIGFTALMVLFLLGLVRMRNQALRLAEQMSHTARQRELQMNAVLDSTPDCIILADQHGEILSANRALLRIFGYPPGDLIGHNVRVLMPESVAQMHQAYVDAYHYSGNSGLMGRGRALRGRRQDGGEFPVEINLNQFEFDGEKFLVAQVTDISLRDAAEKALLEKQRQLSMIIECSGLGTWDLNLQDDSAMFGGMWGEMLGFKTSELIPDLSTWKSLVHPDDLPLALAALSAHSAKQSTVYSAEIRMKTASGHWRWILAVGRIYEWDEHGHALRIAGVHFDIDARKQNELILLSREAQLARLQSQLSGVVNAATEVSIIATNTEGVIQVFSPGAEKMLGYSAHEIINRQSPAIFHLLDEVVARAQIIKAQTGDEVSGFEVFIYFAKRGRSDTNEWTYVCKDGCHIQVRLSVTAILDDAGQITGYLGVAYNITEQKRLNQAMAQAKELAESANQAKSDFLANMSHEIRTPMNAVIGFSSLLADTELTKMQQDFVVSIQQSGDALLSLINDLLDFSKIEAGHLELEHIEFDLRHTLEGAVDIVSEKANTQMIDLACLIDPLVPSKLIGDPGRLRQVMLNLLNNAIKFTSQGEVVARVSAKINADQTCRLRVTVKDSGIGLSAENQLKLFKPFTQADSSTTRRFGGTGLGLSICKRLVEAMGGEIGVESEVGQGALFWFEINLGVVENLPAPVMSPISLQGLKVLVVDDFAANRELVTLQLSTFGMQAICFSSPLQALDYLSQGRPELVLALVDMQLPEMDGLAFARAVHAMDDFTQLPLILLTSMAVQGMAIEAKAAGYSAFLTKPIRQTQLCYAIEEALKMRHWPADVKPLVTVHVLAEQIAAKKPYLLLAEDNPINQKVAVLMLEKLGCRIDVAANGQVALEAVQNHRYDMVLMDCQMPEMDGFGATKAIRELGGDFLNLPIVALTANVFQSDIELCMQSGMNDFVSKPVRAEELQRVLMKWAIQKDQQQESSVMDANLPLVVEQELADIEKMFNELKQAVGMDMREELLALFYPTLDECLAGLELSIPAQDALQTVSFAHKLKGAAGQLGAAKISQMSKEIELSAKKNEFESMPQTFAALKVLSGAVVKALAP</sequence>
<dbReference type="GO" id="GO:0000155">
    <property type="term" value="F:phosphorelay sensor kinase activity"/>
    <property type="evidence" value="ECO:0007669"/>
    <property type="project" value="InterPro"/>
</dbReference>
<dbReference type="InterPro" id="IPR003594">
    <property type="entry name" value="HATPase_dom"/>
</dbReference>
<feature type="domain" description="PAC" evidence="23">
    <location>
        <begin position="716"/>
        <end position="768"/>
    </location>
</feature>
<dbReference type="GO" id="GO:0005886">
    <property type="term" value="C:plasma membrane"/>
    <property type="evidence" value="ECO:0007669"/>
    <property type="project" value="UniProtKB-SubCell"/>
</dbReference>
<dbReference type="InterPro" id="IPR001789">
    <property type="entry name" value="Sig_transdc_resp-reg_receiver"/>
</dbReference>
<feature type="domain" description="HPt" evidence="25">
    <location>
        <begin position="1327"/>
        <end position="1419"/>
    </location>
</feature>
<evidence type="ECO:0000256" key="11">
    <source>
        <dbReference type="ARBA" id="ARBA00022989"/>
    </source>
</evidence>
<dbReference type="Pfam" id="PF08447">
    <property type="entry name" value="PAS_3"/>
    <property type="match status" value="1"/>
</dbReference>
<keyword evidence="10" id="KW-0067">ATP-binding</keyword>
<dbReference type="InterPro" id="IPR001610">
    <property type="entry name" value="PAC"/>
</dbReference>
<evidence type="ECO:0000256" key="6">
    <source>
        <dbReference type="ARBA" id="ARBA00022679"/>
    </source>
</evidence>
<gene>
    <name evidence="26" type="ORF">HQ393_04155</name>
</gene>
<evidence type="ECO:0000256" key="7">
    <source>
        <dbReference type="ARBA" id="ARBA00022692"/>
    </source>
</evidence>
<dbReference type="PROSITE" id="PS50839">
    <property type="entry name" value="CHASE"/>
    <property type="match status" value="1"/>
</dbReference>
<feature type="transmembrane region" description="Helical" evidence="19">
    <location>
        <begin position="322"/>
        <end position="342"/>
    </location>
</feature>
<dbReference type="InterPro" id="IPR000700">
    <property type="entry name" value="PAS-assoc_C"/>
</dbReference>
<evidence type="ECO:0000256" key="10">
    <source>
        <dbReference type="ARBA" id="ARBA00022840"/>
    </source>
</evidence>
<dbReference type="FunFam" id="1.10.287.130:FF:000038">
    <property type="entry name" value="Sensory transduction histidine kinase"/>
    <property type="match status" value="1"/>
</dbReference>
<evidence type="ECO:0000256" key="3">
    <source>
        <dbReference type="ARBA" id="ARBA00012438"/>
    </source>
</evidence>
<evidence type="ECO:0000313" key="26">
    <source>
        <dbReference type="EMBL" id="QLG87508.1"/>
    </source>
</evidence>
<keyword evidence="27" id="KW-1185">Reference proteome</keyword>
<dbReference type="InterPro" id="IPR004358">
    <property type="entry name" value="Sig_transdc_His_kin-like_C"/>
</dbReference>
<dbReference type="Pfam" id="PF02518">
    <property type="entry name" value="HATPase_c"/>
    <property type="match status" value="1"/>
</dbReference>
<accession>A0A7H9BH26</accession>
<dbReference type="Pfam" id="PF00072">
    <property type="entry name" value="Response_reg"/>
    <property type="match status" value="2"/>
</dbReference>
<dbReference type="SMART" id="SM00387">
    <property type="entry name" value="HATPase_c"/>
    <property type="match status" value="1"/>
</dbReference>
<evidence type="ECO:0000256" key="14">
    <source>
        <dbReference type="ARBA" id="ARBA00023306"/>
    </source>
</evidence>
<dbReference type="Pfam" id="PF00512">
    <property type="entry name" value="HisKA"/>
    <property type="match status" value="1"/>
</dbReference>
<dbReference type="EC" id="2.7.13.3" evidence="3"/>
<dbReference type="InterPro" id="IPR006189">
    <property type="entry name" value="CHASE_dom"/>
</dbReference>
<dbReference type="InterPro" id="IPR036097">
    <property type="entry name" value="HisK_dim/P_sf"/>
</dbReference>
<dbReference type="InterPro" id="IPR000014">
    <property type="entry name" value="PAS"/>
</dbReference>
<dbReference type="CDD" id="cd00082">
    <property type="entry name" value="HisKA"/>
    <property type="match status" value="1"/>
</dbReference>
<dbReference type="Gene3D" id="3.30.450.20">
    <property type="entry name" value="PAS domain"/>
    <property type="match status" value="3"/>
</dbReference>
<feature type="domain" description="PAC" evidence="23">
    <location>
        <begin position="566"/>
        <end position="619"/>
    </location>
</feature>
<dbReference type="Gene3D" id="3.40.50.2300">
    <property type="match status" value="2"/>
</dbReference>
<protein>
    <recommendedName>
        <fullName evidence="16">Virulence sensor protein BvgS</fullName>
        <ecNumber evidence="3">2.7.13.3</ecNumber>
    </recommendedName>
</protein>
<dbReference type="CDD" id="cd16922">
    <property type="entry name" value="HATPase_EvgS-ArcB-TorS-like"/>
    <property type="match status" value="1"/>
</dbReference>
<keyword evidence="6" id="KW-0808">Transferase</keyword>
<dbReference type="InterPro" id="IPR042240">
    <property type="entry name" value="CHASE_sf"/>
</dbReference>
<evidence type="ECO:0000259" key="21">
    <source>
        <dbReference type="PROSITE" id="PS50110"/>
    </source>
</evidence>
<feature type="domain" description="Histidine kinase" evidence="20">
    <location>
        <begin position="786"/>
        <end position="1007"/>
    </location>
</feature>
<keyword evidence="8" id="KW-0547">Nucleotide-binding</keyword>